<dbReference type="SUPFAM" id="SSF51730">
    <property type="entry name" value="FAD-linked oxidoreductase"/>
    <property type="match status" value="1"/>
</dbReference>
<dbReference type="EMBL" id="CP049838">
    <property type="protein sequence ID" value="QJT00143.1"/>
    <property type="molecule type" value="Genomic_DNA"/>
</dbReference>
<dbReference type="GO" id="GO:0004489">
    <property type="term" value="F:methylenetetrahydrofolate reductase [NAD(P)H] activity"/>
    <property type="evidence" value="ECO:0007669"/>
    <property type="project" value="InterPro"/>
</dbReference>
<proteinExistence type="inferred from homology"/>
<name>A0A6M4WUU5_9ACTN</name>
<protein>
    <recommendedName>
        <fullName evidence="6">Methylenetetrahydrofolate reductase</fullName>
    </recommendedName>
</protein>
<keyword evidence="3 6" id="KW-0285">Flavoprotein</keyword>
<evidence type="ECO:0000313" key="7">
    <source>
        <dbReference type="EMBL" id="QJT00143.1"/>
    </source>
</evidence>
<sequence>MQPASTVRTAVGTSLLDDFSLEMTGKDVPKLEEARDSIPQGTRINVTFLGNEDLRLRLDAARAVKRLGFVPVPHISARRLGSRDDFERFLAGLRADGTSDNVFLVGGDPAHPEGPYADALSLIDTGLLREYGVRHVGIAGYPEGHPAIDGTALWSALRDKHAALAAQPLEAGVITQFGFDVDPVLAWVEEVRSRGVALPIRIGVPGPAGVRRLMAYAARFGVGTSASVVKKYGFSLTNLMGTAGPDRFLRALAAAHDPARHGELKIHFYTFGGIKATSDWAARFRKDSLA</sequence>
<dbReference type="InterPro" id="IPR003171">
    <property type="entry name" value="Mehydrof_redctse-like"/>
</dbReference>
<dbReference type="AlphaFoldDB" id="A0A6M4WUU5"/>
<comment type="similarity">
    <text evidence="6">Belongs to the methylenetetrahydrofolate reductase family.</text>
</comment>
<keyword evidence="4 6" id="KW-0274">FAD</keyword>
<comment type="pathway">
    <text evidence="2 6">One-carbon metabolism; tetrahydrofolate interconversion.</text>
</comment>
<evidence type="ECO:0000256" key="6">
    <source>
        <dbReference type="RuleBase" id="RU003862"/>
    </source>
</evidence>
<gene>
    <name evidence="7" type="ORF">G9272_07480</name>
</gene>
<dbReference type="GO" id="GO:0006555">
    <property type="term" value="P:methionine metabolic process"/>
    <property type="evidence" value="ECO:0007669"/>
    <property type="project" value="InterPro"/>
</dbReference>
<reference evidence="7" key="1">
    <citation type="submission" date="2020-03" db="EMBL/GenBank/DDBJ databases">
        <title>Molecular networking-based the target discovery of potent antiproliferative macrolactams: 5/6/7/16 polycyclic ansamycins and glycosylated trienomycin from Streptomyces cacaoi subsp. asoensis.</title>
        <authorList>
            <person name="Liu L.-L."/>
        </authorList>
    </citation>
    <scope>NUCLEOTIDE SEQUENCE [LARGE SCALE GENOMIC DNA]</scope>
    <source>
        <strain evidence="7">H2S5</strain>
    </source>
</reference>
<dbReference type="CDD" id="cd00537">
    <property type="entry name" value="MTHFR"/>
    <property type="match status" value="1"/>
</dbReference>
<evidence type="ECO:0000256" key="4">
    <source>
        <dbReference type="ARBA" id="ARBA00022827"/>
    </source>
</evidence>
<dbReference type="RefSeq" id="WP_171395796.1">
    <property type="nucleotide sequence ID" value="NZ_CP049838.1"/>
</dbReference>
<organism evidence="7 8">
    <name type="scientific">Streptomyces asoensis</name>
    <dbReference type="NCBI Taxonomy" id="249586"/>
    <lineage>
        <taxon>Bacteria</taxon>
        <taxon>Bacillati</taxon>
        <taxon>Actinomycetota</taxon>
        <taxon>Actinomycetes</taxon>
        <taxon>Kitasatosporales</taxon>
        <taxon>Streptomycetaceae</taxon>
        <taxon>Streptomyces</taxon>
    </lineage>
</organism>
<evidence type="ECO:0000256" key="1">
    <source>
        <dbReference type="ARBA" id="ARBA00001974"/>
    </source>
</evidence>
<dbReference type="GO" id="GO:0035999">
    <property type="term" value="P:tetrahydrofolate interconversion"/>
    <property type="evidence" value="ECO:0007669"/>
    <property type="project" value="UniProtKB-UniPathway"/>
</dbReference>
<evidence type="ECO:0000256" key="2">
    <source>
        <dbReference type="ARBA" id="ARBA00004777"/>
    </source>
</evidence>
<dbReference type="Proteomes" id="UP000502665">
    <property type="component" value="Chromosome"/>
</dbReference>
<keyword evidence="8" id="KW-1185">Reference proteome</keyword>
<evidence type="ECO:0000313" key="8">
    <source>
        <dbReference type="Proteomes" id="UP000502665"/>
    </source>
</evidence>
<keyword evidence="5 6" id="KW-0560">Oxidoreductase</keyword>
<dbReference type="Gene3D" id="3.20.20.220">
    <property type="match status" value="1"/>
</dbReference>
<evidence type="ECO:0000256" key="5">
    <source>
        <dbReference type="ARBA" id="ARBA00023002"/>
    </source>
</evidence>
<dbReference type="Pfam" id="PF02219">
    <property type="entry name" value="MTHFR"/>
    <property type="match status" value="1"/>
</dbReference>
<evidence type="ECO:0000256" key="3">
    <source>
        <dbReference type="ARBA" id="ARBA00022630"/>
    </source>
</evidence>
<dbReference type="InterPro" id="IPR029041">
    <property type="entry name" value="FAD-linked_oxidoreductase-like"/>
</dbReference>
<accession>A0A6M4WUU5</accession>
<comment type="cofactor">
    <cofactor evidence="1 6">
        <name>FAD</name>
        <dbReference type="ChEBI" id="CHEBI:57692"/>
    </cofactor>
</comment>
<dbReference type="UniPathway" id="UPA00193"/>